<evidence type="ECO:0000256" key="1">
    <source>
        <dbReference type="SAM" id="MobiDB-lite"/>
    </source>
</evidence>
<dbReference type="InParanoid" id="C3YP25"/>
<organism>
    <name type="scientific">Branchiostoma floridae</name>
    <name type="common">Florida lancelet</name>
    <name type="synonym">Amphioxus</name>
    <dbReference type="NCBI Taxonomy" id="7739"/>
    <lineage>
        <taxon>Eukaryota</taxon>
        <taxon>Metazoa</taxon>
        <taxon>Chordata</taxon>
        <taxon>Cephalochordata</taxon>
        <taxon>Leptocardii</taxon>
        <taxon>Amphioxiformes</taxon>
        <taxon>Branchiostomatidae</taxon>
        <taxon>Branchiostoma</taxon>
    </lineage>
</organism>
<gene>
    <name evidence="2" type="ORF">BRAFLDRAFT_86388</name>
</gene>
<feature type="compositionally biased region" description="Basic and acidic residues" evidence="1">
    <location>
        <begin position="149"/>
        <end position="159"/>
    </location>
</feature>
<dbReference type="EMBL" id="GG666537">
    <property type="protein sequence ID" value="EEN57916.1"/>
    <property type="molecule type" value="Genomic_DNA"/>
</dbReference>
<feature type="region of interest" description="Disordered" evidence="1">
    <location>
        <begin position="129"/>
        <end position="159"/>
    </location>
</feature>
<accession>C3YP25</accession>
<proteinExistence type="predicted"/>
<reference evidence="2" key="1">
    <citation type="journal article" date="2008" name="Nature">
        <title>The amphioxus genome and the evolution of the chordate karyotype.</title>
        <authorList>
            <consortium name="US DOE Joint Genome Institute (JGI-PGF)"/>
            <person name="Putnam N.H."/>
            <person name="Butts T."/>
            <person name="Ferrier D.E.K."/>
            <person name="Furlong R.F."/>
            <person name="Hellsten U."/>
            <person name="Kawashima T."/>
            <person name="Robinson-Rechavi M."/>
            <person name="Shoguchi E."/>
            <person name="Terry A."/>
            <person name="Yu J.-K."/>
            <person name="Benito-Gutierrez E.L."/>
            <person name="Dubchak I."/>
            <person name="Garcia-Fernandez J."/>
            <person name="Gibson-Brown J.J."/>
            <person name="Grigoriev I.V."/>
            <person name="Horton A.C."/>
            <person name="de Jong P.J."/>
            <person name="Jurka J."/>
            <person name="Kapitonov V.V."/>
            <person name="Kohara Y."/>
            <person name="Kuroki Y."/>
            <person name="Lindquist E."/>
            <person name="Lucas S."/>
            <person name="Osoegawa K."/>
            <person name="Pennacchio L.A."/>
            <person name="Salamov A.A."/>
            <person name="Satou Y."/>
            <person name="Sauka-Spengler T."/>
            <person name="Schmutz J."/>
            <person name="Shin-I T."/>
            <person name="Toyoda A."/>
            <person name="Bronner-Fraser M."/>
            <person name="Fujiyama A."/>
            <person name="Holland L.Z."/>
            <person name="Holland P.W.H."/>
            <person name="Satoh N."/>
            <person name="Rokhsar D.S."/>
        </authorList>
    </citation>
    <scope>NUCLEOTIDE SEQUENCE [LARGE SCALE GENOMIC DNA]</scope>
    <source>
        <strain evidence="2">S238N-H82</strain>
        <tissue evidence="2">Testes</tissue>
    </source>
</reference>
<evidence type="ECO:0000313" key="2">
    <source>
        <dbReference type="EMBL" id="EEN57916.1"/>
    </source>
</evidence>
<protein>
    <submittedName>
        <fullName evidence="2">Uncharacterized protein</fullName>
    </submittedName>
</protein>
<dbReference type="AlphaFoldDB" id="C3YP25"/>
<feature type="region of interest" description="Disordered" evidence="1">
    <location>
        <begin position="86"/>
        <end position="105"/>
    </location>
</feature>
<name>C3YP25_BRAFL</name>
<sequence length="159" mass="18134">MDQEKAEFSLRDSRTHTCEDRASWPCSRTYRRETLDLIWCTDYISASHNNQQSGAEASHWSHSGLVHTGAVPMETRTRLFPWKPEPACLHGDQDQTVSMETGTSLSPWRPGPDCFHGNQNQLVSMETRTRLSPWKPEPACLHGNQNQPDSKEVNEIKTK</sequence>
<feature type="compositionally biased region" description="Polar residues" evidence="1">
    <location>
        <begin position="94"/>
        <end position="105"/>
    </location>
</feature>